<dbReference type="AlphaFoldDB" id="A0A6C0BWC6"/>
<evidence type="ECO:0000256" key="1">
    <source>
        <dbReference type="SAM" id="MobiDB-lite"/>
    </source>
</evidence>
<name>A0A6C0BWC6_9ZZZZ</name>
<feature type="compositionally biased region" description="Polar residues" evidence="1">
    <location>
        <begin position="542"/>
        <end position="563"/>
    </location>
</feature>
<feature type="compositionally biased region" description="Polar residues" evidence="1">
    <location>
        <begin position="379"/>
        <end position="394"/>
    </location>
</feature>
<feature type="region of interest" description="Disordered" evidence="1">
    <location>
        <begin position="377"/>
        <end position="478"/>
    </location>
</feature>
<dbReference type="EMBL" id="MN739278">
    <property type="protein sequence ID" value="QHS96745.1"/>
    <property type="molecule type" value="Genomic_DNA"/>
</dbReference>
<evidence type="ECO:0000313" key="2">
    <source>
        <dbReference type="EMBL" id="QHS96745.1"/>
    </source>
</evidence>
<organism evidence="2">
    <name type="scientific">viral metagenome</name>
    <dbReference type="NCBI Taxonomy" id="1070528"/>
    <lineage>
        <taxon>unclassified sequences</taxon>
        <taxon>metagenomes</taxon>
        <taxon>organismal metagenomes</taxon>
    </lineage>
</organism>
<reference evidence="2" key="1">
    <citation type="journal article" date="2020" name="Nature">
        <title>Giant virus diversity and host interactions through global metagenomics.</title>
        <authorList>
            <person name="Schulz F."/>
            <person name="Roux S."/>
            <person name="Paez-Espino D."/>
            <person name="Jungbluth S."/>
            <person name="Walsh D.A."/>
            <person name="Denef V.J."/>
            <person name="McMahon K.D."/>
            <person name="Konstantinidis K.T."/>
            <person name="Eloe-Fadrosh E.A."/>
            <person name="Kyrpides N.C."/>
            <person name="Woyke T."/>
        </authorList>
    </citation>
    <scope>NUCLEOTIDE SEQUENCE</scope>
    <source>
        <strain evidence="2">GVMAG-M-3300020166-5</strain>
    </source>
</reference>
<feature type="region of interest" description="Disordered" evidence="1">
    <location>
        <begin position="530"/>
        <end position="563"/>
    </location>
</feature>
<accession>A0A6C0BWC6</accession>
<protein>
    <submittedName>
        <fullName evidence="2">Uncharacterized protein</fullName>
    </submittedName>
</protein>
<proteinExistence type="predicted"/>
<sequence>MSSFVYIISKLYPNINVSEVAFFSSTVGKKNKYNTDFVSYAFINALRLKPSYTLIQSKYKILFQSIINNKFVDNSTKARIMNNFYKAQRIYFAFSRQAYLFKLKKAKIYDVNTDLCMEPLCNFKDSMLLEVYDDVTKNKYLYRTSDIINIICTSLSNSPDFFTESLFPKNPYTNIDFTYAQLYNMYFSIRESNYIMPTLLLQFFLKNFDITTFSRENECYIRDYAIKYFNKNSSQDDKYLYIKDLLIEYANILKSIVIHSEFPRDKLIETFQIYLEDFLTIHYSLNPVMRSSRKRKLRKDLYIFNKLNPTFGRKIYYKRNIVTYSQASMTNPTRRNSPGGLIFNDGRGDTNYSHRFVDNVFVRDDIEGAPTNEALHQMGLSSNQTIIPPLSNTLPREPISPVSDSPVPDSPVSDSSVPDSSVPDSSVPDSSVPDSSVPDSSVPDSSVPDSSVPDSSVPDSSVPDSSVPDSSVPGAITETFRISMDRALENLRRANSLASGGTISPTNSPDNSISQEPAIHIANIVIDENGMGMQGDNEPASEETTNTIPLTTSHEPSISSDEE</sequence>
<feature type="compositionally biased region" description="Low complexity" evidence="1">
    <location>
        <begin position="400"/>
        <end position="473"/>
    </location>
</feature>